<organism evidence="1 2">
    <name type="scientific">Pseudaminobacter soli</name>
    <name type="common">ex Li et al. 2025</name>
    <dbReference type="NCBI Taxonomy" id="1295366"/>
    <lineage>
        <taxon>Bacteria</taxon>
        <taxon>Pseudomonadati</taxon>
        <taxon>Pseudomonadota</taxon>
        <taxon>Alphaproteobacteria</taxon>
        <taxon>Hyphomicrobiales</taxon>
        <taxon>Phyllobacteriaceae</taxon>
        <taxon>Pseudaminobacter</taxon>
    </lineage>
</organism>
<proteinExistence type="predicted"/>
<keyword evidence="2" id="KW-1185">Reference proteome</keyword>
<dbReference type="EMBL" id="PXYL01000001">
    <property type="protein sequence ID" value="PSJ63574.1"/>
    <property type="molecule type" value="Genomic_DNA"/>
</dbReference>
<dbReference type="AlphaFoldDB" id="A0A2P7SM68"/>
<evidence type="ECO:0000313" key="1">
    <source>
        <dbReference type="EMBL" id="PSJ63574.1"/>
    </source>
</evidence>
<gene>
    <name evidence="1" type="ORF">C7I85_00090</name>
</gene>
<dbReference type="Pfam" id="PF06169">
    <property type="entry name" value="DUF982"/>
    <property type="match status" value="1"/>
</dbReference>
<accession>A0A2P7SM68</accession>
<dbReference type="Proteomes" id="UP000240653">
    <property type="component" value="Unassembled WGS sequence"/>
</dbReference>
<dbReference type="InterPro" id="IPR010385">
    <property type="entry name" value="DUF982"/>
</dbReference>
<protein>
    <submittedName>
        <fullName evidence="1">DUF982 domain-containing protein</fullName>
    </submittedName>
</protein>
<dbReference type="OrthoDB" id="8116604at2"/>
<sequence length="106" mass="11738">MDSLQFFMPVRLSLDAEKPITEIYGVDQALDFLLAWPTGRQGPVYQKALNACFSASVEQASAEDARKAFFNFTKTAGILAKDAFPGISRRRTSTRYGSGRVSNRLV</sequence>
<comment type="caution">
    <text evidence="1">The sequence shown here is derived from an EMBL/GenBank/DDBJ whole genome shotgun (WGS) entry which is preliminary data.</text>
</comment>
<dbReference type="RefSeq" id="WP_106721887.1">
    <property type="nucleotide sequence ID" value="NZ_PXYL01000001.1"/>
</dbReference>
<name>A0A2P7SM68_9HYPH</name>
<evidence type="ECO:0000313" key="2">
    <source>
        <dbReference type="Proteomes" id="UP000240653"/>
    </source>
</evidence>
<dbReference type="Gene3D" id="6.10.250.730">
    <property type="match status" value="1"/>
</dbReference>
<reference evidence="1 2" key="1">
    <citation type="submission" date="2018-03" db="EMBL/GenBank/DDBJ databases">
        <title>The draft genome of Mesorhizobium soli JCM 19897.</title>
        <authorList>
            <person name="Li L."/>
            <person name="Liu L."/>
            <person name="Liang L."/>
            <person name="Wang T."/>
            <person name="Zhang X."/>
        </authorList>
    </citation>
    <scope>NUCLEOTIDE SEQUENCE [LARGE SCALE GENOMIC DNA]</scope>
    <source>
        <strain evidence="1 2">JCM 19897</strain>
    </source>
</reference>